<dbReference type="Gene3D" id="3.80.10.10">
    <property type="entry name" value="Ribonuclease Inhibitor"/>
    <property type="match status" value="1"/>
</dbReference>
<dbReference type="PANTHER" id="PTHR47114:SF2">
    <property type="entry name" value="OLIGODENDROCYTE-MYELIN GLYCOPROTEIN"/>
    <property type="match status" value="1"/>
</dbReference>
<comment type="catalytic activity">
    <reaction evidence="1">
        <text>S-ubiquitinyl-[E2 ubiquitin-conjugating enzyme]-L-cysteine + [acceptor protein]-L-lysine = [E2 ubiquitin-conjugating enzyme]-L-cysteine + N(6)-ubiquitinyl-[acceptor protein]-L-lysine.</text>
        <dbReference type="EC" id="2.3.2.27"/>
    </reaction>
</comment>
<dbReference type="GO" id="GO:0016567">
    <property type="term" value="P:protein ubiquitination"/>
    <property type="evidence" value="ECO:0007669"/>
    <property type="project" value="InterPro"/>
</dbReference>
<comment type="caution">
    <text evidence="17">The sequence shown here is derived from an EMBL/GenBank/DDBJ whole genome shotgun (WGS) entry which is preliminary data.</text>
</comment>
<comment type="PTM">
    <text evidence="14">Ubiquitinated in the presence of host E1 ubiquitin-activating enzyme, E2 ubiquitin-conjugating enzyme and ubiquitin.</text>
</comment>
<keyword evidence="8 14" id="KW-0808">Transferase</keyword>
<keyword evidence="7" id="KW-0433">Leucine-rich repeat</keyword>
<keyword evidence="12" id="KW-0843">Virulence</keyword>
<dbReference type="GO" id="GO:0005576">
    <property type="term" value="C:extracellular region"/>
    <property type="evidence" value="ECO:0007669"/>
    <property type="project" value="UniProtKB-SubCell"/>
</dbReference>
<protein>
    <recommendedName>
        <fullName evidence="5">RING-type E3 ubiquitin transferase</fullName>
        <ecNumber evidence="5">2.3.2.27</ecNumber>
    </recommendedName>
</protein>
<sequence length="1489" mass="167528">MGTVVKGAATQIDTLAIEQDYQDRLVARRLPSWLRGLNQAQFAVLGEALKTSLRCRQGLSKALARIQGIDHFARPLLQQALRDRQGVVQDVDNLFFRRQYFHFANEGGLIAGRYPLQGTSDYETPLLEAALCNFTAREAGVNGQPRRNAVVDDAGTVLAAPDARGFAALCRALDLGAQYQRHLAGVLDSTAAGQNVKALLRQSQQANLLVDACKARAEGVLTEAELTLIIGLYHDDKPGTLAGASVVAKQMRAFGCDLQQIVVLDVIDKGWLRDTSKRVLVYIPGDPHGPWSARGDLEDFARRVLGKRLREVEYQRFFRRFVRRRDSQAFFTKVQERLGDLADWATRDLDEHMQAYPGALFEHLASARIAQIKDDAAMIAPPVAQLDRAMQVEHDKRLAAEGWTLLGLAGLFIPQVGIALLAVMAWDLLKETFQSVEDWREGDTSAALEHLLTVGRSMALVGATVAGVVAVRRAWSWVDELVPARLEDGSEKLWNGELAPFRSKAPPAAAQMDEQGVLRLGEHCWIRMERHYYPVRWRASDEQWQLRPRQGHGPLLRHNGAGAWRLWSESPGEWENRHRMFRRLGGVFERLDDARIDQALAIHGLDSSHLRGVHVYGRAPQAELVDTVERMVLAERIQDVVAQLRTGAQVVDTSMLEKARGLPGAGQMSQQELAEHLWRGRRIVFRQLYDESHLGTETTRLLRRDFASLHQSAAQTLLREASDSDRQRLLADRQVPLAMAQAASTRVRRIRLARVLEALTFDTPQNLDLAKVVLMLLDKMPGSVMAPAWRLYDGAAGEPLLGTQGTGRAWQLVHRDGDFQLADHNGAAIGQPGELFAVLAQGYDVDQRAAMGMAEPFAESLRAALVRQALQQRQAVAGALGLDRTPASFLAPQRLEDGRIGYPLSGWRRWFGISNNRPRALTARLRDLYPAYSDTQIQQWLEQLQQTGQNADAALGELEQQHALLKKTLTTWKRKAFATTEWEARRDLGRGLMDCWRFLIPEQANAAQPTGGYLLTQTRSRLQQLPTLPAQVSFPHVSSLALRAMRLREVPDTFLHAFPNLRTLEITNCKLKQLPSSLNERLEVLDLSGNRITLDAEQERILANCRALTYLNLSRNPLRRSFSVHGMPRLNALLLSQTEATALPDGVLEAPRLHTLDLSDNGIEMLPEDFYPSHLWREGRVSLFGNLLAASAEATNTWNPVSQSRVPYQLRWLDLVDNDVRDDMAAVWVQLEGEANSAEFFNLLAELTESADFHREFSARYLAARLLRMLQAMQENPALREELFDNSVVTRCEDSATFRFSDLEVRLKVWQAEQGTLPGQREQALLHLGGQLWRLQRLDELAWTHAELMPTAGVESVEVALAYRVDLRDELDLPVELSDMLYRGVANLTPADLAWARNWIRAAQTENAISEWMVGLRFWRQYLETTFAERLRVPQADHDTLDDLLALDAPEEAIDRLHARILRREHDTLVALTREALARNARTWQVPLH</sequence>
<evidence type="ECO:0000256" key="4">
    <source>
        <dbReference type="ARBA" id="ARBA00009868"/>
    </source>
</evidence>
<evidence type="ECO:0000256" key="15">
    <source>
        <dbReference type="SAM" id="Coils"/>
    </source>
</evidence>
<keyword evidence="10 14" id="KW-0833">Ubl conjugation pathway</keyword>
<keyword evidence="13 14" id="KW-1035">Host cytoplasm</keyword>
<accession>A0A923G8R7</accession>
<dbReference type="SUPFAM" id="SSF52058">
    <property type="entry name" value="L domain-like"/>
    <property type="match status" value="1"/>
</dbReference>
<feature type="active site" description="Glycyl thioester intermediate" evidence="14">
    <location>
        <position position="1292"/>
    </location>
</feature>
<evidence type="ECO:0000313" key="17">
    <source>
        <dbReference type="EMBL" id="MBC3446249.1"/>
    </source>
</evidence>
<evidence type="ECO:0000259" key="16">
    <source>
        <dbReference type="PROSITE" id="PS52053"/>
    </source>
</evidence>
<reference evidence="17" key="1">
    <citation type="journal article" date="2020" name="Microorganisms">
        <title>Reliable Identification of Environmental Pseudomonas Isolates Using the rpoD Gene.</title>
        <authorList>
            <consortium name="The Broad Institute Genome Sequencing Platform"/>
            <person name="Girard L."/>
            <person name="Lood C."/>
            <person name="Rokni-Zadeh H."/>
            <person name="van Noort V."/>
            <person name="Lavigne R."/>
            <person name="De Mot R."/>
        </authorList>
    </citation>
    <scope>NUCLEOTIDE SEQUENCE</scope>
    <source>
        <strain evidence="17">BW13M1</strain>
    </source>
</reference>
<evidence type="ECO:0000256" key="3">
    <source>
        <dbReference type="ARBA" id="ARBA00004613"/>
    </source>
</evidence>
<keyword evidence="9" id="KW-0677">Repeat</keyword>
<evidence type="ECO:0000256" key="1">
    <source>
        <dbReference type="ARBA" id="ARBA00000900"/>
    </source>
</evidence>
<dbReference type="PROSITE" id="PS52053">
    <property type="entry name" value="NEL"/>
    <property type="match status" value="1"/>
</dbReference>
<dbReference type="RefSeq" id="WP_186733168.1">
    <property type="nucleotide sequence ID" value="NZ_JABWRJ020000004.1"/>
</dbReference>
<dbReference type="PANTHER" id="PTHR47114">
    <property type="match status" value="1"/>
</dbReference>
<gene>
    <name evidence="17" type="ORF">HU751_10735</name>
</gene>
<evidence type="ECO:0000256" key="2">
    <source>
        <dbReference type="ARBA" id="ARBA00004192"/>
    </source>
</evidence>
<dbReference type="Pfam" id="PF20178">
    <property type="entry name" value="ToxA_N"/>
    <property type="match status" value="1"/>
</dbReference>
<dbReference type="InterPro" id="IPR046673">
    <property type="entry name" value="ToxA_N"/>
</dbReference>
<evidence type="ECO:0000256" key="6">
    <source>
        <dbReference type="ARBA" id="ARBA00022525"/>
    </source>
</evidence>
<evidence type="ECO:0000256" key="11">
    <source>
        <dbReference type="ARBA" id="ARBA00022843"/>
    </source>
</evidence>
<feature type="domain" description="NEL" evidence="16">
    <location>
        <begin position="1204"/>
        <end position="1489"/>
    </location>
</feature>
<dbReference type="Gene3D" id="1.20.58.360">
    <property type="entry name" value="Shigella T3SS effector IpaH defines"/>
    <property type="match status" value="1"/>
</dbReference>
<dbReference type="EMBL" id="JABWRJ010000011">
    <property type="protein sequence ID" value="MBC3446249.1"/>
    <property type="molecule type" value="Genomic_DNA"/>
</dbReference>
<evidence type="ECO:0000256" key="5">
    <source>
        <dbReference type="ARBA" id="ARBA00012483"/>
    </source>
</evidence>
<dbReference type="InterPro" id="IPR051071">
    <property type="entry name" value="LRR-bact_E3_ubiq_ligases"/>
</dbReference>
<comment type="subcellular location">
    <subcellularLocation>
        <location evidence="2">Host cytoplasm</location>
    </subcellularLocation>
    <subcellularLocation>
        <location evidence="3">Secreted</location>
    </subcellularLocation>
</comment>
<dbReference type="Pfam" id="PF14496">
    <property type="entry name" value="NEL"/>
    <property type="match status" value="1"/>
</dbReference>
<evidence type="ECO:0000256" key="8">
    <source>
        <dbReference type="ARBA" id="ARBA00022679"/>
    </source>
</evidence>
<keyword evidence="11 14" id="KW-0832">Ubl conjugation</keyword>
<organism evidence="17">
    <name type="scientific">Pseudomonas peradeniyensis</name>
    <dbReference type="NCBI Taxonomy" id="2745488"/>
    <lineage>
        <taxon>Bacteria</taxon>
        <taxon>Pseudomonadati</taxon>
        <taxon>Pseudomonadota</taxon>
        <taxon>Gammaproteobacteria</taxon>
        <taxon>Pseudomonadales</taxon>
        <taxon>Pseudomonadaceae</taxon>
        <taxon>Pseudomonas</taxon>
    </lineage>
</organism>
<evidence type="ECO:0000256" key="10">
    <source>
        <dbReference type="ARBA" id="ARBA00022786"/>
    </source>
</evidence>
<reference evidence="17" key="2">
    <citation type="submission" date="2020-07" db="EMBL/GenBank/DDBJ databases">
        <authorList>
            <person name="Lood C."/>
            <person name="Girard L."/>
        </authorList>
    </citation>
    <scope>NUCLEOTIDE SEQUENCE</scope>
    <source>
        <strain evidence="17">BW13M1</strain>
    </source>
</reference>
<dbReference type="GO" id="GO:0061630">
    <property type="term" value="F:ubiquitin protein ligase activity"/>
    <property type="evidence" value="ECO:0007669"/>
    <property type="project" value="UniProtKB-EC"/>
</dbReference>
<evidence type="ECO:0000256" key="13">
    <source>
        <dbReference type="ARBA" id="ARBA00023200"/>
    </source>
</evidence>
<keyword evidence="15" id="KW-0175">Coiled coil</keyword>
<proteinExistence type="inferred from homology"/>
<dbReference type="InterPro" id="IPR029487">
    <property type="entry name" value="NEL_dom"/>
</dbReference>
<name>A0A923G8R7_9PSED</name>
<evidence type="ECO:0000256" key="14">
    <source>
        <dbReference type="PROSITE-ProRule" id="PRU01398"/>
    </source>
</evidence>
<keyword evidence="6 14" id="KW-0964">Secreted</keyword>
<evidence type="ECO:0000256" key="12">
    <source>
        <dbReference type="ARBA" id="ARBA00023026"/>
    </source>
</evidence>
<evidence type="ECO:0000256" key="7">
    <source>
        <dbReference type="ARBA" id="ARBA00022614"/>
    </source>
</evidence>
<evidence type="ECO:0000256" key="9">
    <source>
        <dbReference type="ARBA" id="ARBA00022737"/>
    </source>
</evidence>
<dbReference type="GO" id="GO:0030430">
    <property type="term" value="C:host cell cytoplasm"/>
    <property type="evidence" value="ECO:0007669"/>
    <property type="project" value="UniProtKB-SubCell"/>
</dbReference>
<dbReference type="InterPro" id="IPR032675">
    <property type="entry name" value="LRR_dom_sf"/>
</dbReference>
<comment type="similarity">
    <text evidence="4 14">Belongs to the LRR-containing bacterial E3 ligase family.</text>
</comment>
<feature type="coiled-coil region" evidence="15">
    <location>
        <begin position="941"/>
        <end position="975"/>
    </location>
</feature>
<dbReference type="EC" id="2.3.2.27" evidence="5"/>